<evidence type="ECO:0000256" key="1">
    <source>
        <dbReference type="SAM" id="Phobius"/>
    </source>
</evidence>
<feature type="signal peptide" evidence="2">
    <location>
        <begin position="1"/>
        <end position="19"/>
    </location>
</feature>
<dbReference type="AlphaFoldDB" id="A0AAX4JCF9"/>
<dbReference type="KEGG" id="vnx:VNE69_05200"/>
<feature type="chain" id="PRO_5043735673" evidence="2">
    <location>
        <begin position="20"/>
        <end position="302"/>
    </location>
</feature>
<evidence type="ECO:0000313" key="3">
    <source>
        <dbReference type="EMBL" id="WUR03611.1"/>
    </source>
</evidence>
<protein>
    <submittedName>
        <fullName evidence="3">SP-containing membrane protein</fullName>
    </submittedName>
</protein>
<dbReference type="Proteomes" id="UP001334084">
    <property type="component" value="Chromosome 5"/>
</dbReference>
<gene>
    <name evidence="3" type="ORF">VNE69_05200</name>
</gene>
<dbReference type="EMBL" id="CP142730">
    <property type="protein sequence ID" value="WUR03611.1"/>
    <property type="molecule type" value="Genomic_DNA"/>
</dbReference>
<keyword evidence="4" id="KW-1185">Reference proteome</keyword>
<keyword evidence="1" id="KW-0472">Membrane</keyword>
<keyword evidence="2" id="KW-0732">Signal</keyword>
<evidence type="ECO:0000313" key="4">
    <source>
        <dbReference type="Proteomes" id="UP001334084"/>
    </source>
</evidence>
<reference evidence="3" key="1">
    <citation type="journal article" date="2024" name="BMC Genomics">
        <title>Functional annotation of a divergent genome using sequence and structure-based similarity.</title>
        <authorList>
            <person name="Svedberg D."/>
            <person name="Winiger R.R."/>
            <person name="Berg A."/>
            <person name="Sharma H."/>
            <person name="Tellgren-Roth C."/>
            <person name="Debrunner-Vossbrinck B.A."/>
            <person name="Vossbrinck C.R."/>
            <person name="Barandun J."/>
        </authorList>
    </citation>
    <scope>NUCLEOTIDE SEQUENCE</scope>
    <source>
        <strain evidence="3">Illinois isolate</strain>
    </source>
</reference>
<keyword evidence="1" id="KW-1133">Transmembrane helix</keyword>
<organism evidence="3 4">
    <name type="scientific">Vairimorpha necatrix</name>
    <dbReference type="NCBI Taxonomy" id="6039"/>
    <lineage>
        <taxon>Eukaryota</taxon>
        <taxon>Fungi</taxon>
        <taxon>Fungi incertae sedis</taxon>
        <taxon>Microsporidia</taxon>
        <taxon>Nosematidae</taxon>
        <taxon>Vairimorpha</taxon>
    </lineage>
</organism>
<proteinExistence type="predicted"/>
<evidence type="ECO:0000256" key="2">
    <source>
        <dbReference type="SAM" id="SignalP"/>
    </source>
</evidence>
<dbReference type="RefSeq" id="XP_065329756.1">
    <property type="nucleotide sequence ID" value="XM_065473684.1"/>
</dbReference>
<sequence length="302" mass="35704">MKWLKLILSIICIQQIIKTEESYKEIIFNKIFINVKKCDTIEKRINENNLSLEHIKFFFEIVWNTITNHEIFKRIVQDDTSENSFLKRKDLLREDFFQSLHNKERNLRLLNTLTNSEKMFCSHLYICAREYYDMFINCYKDTLIESNSLVQTLEHIIKKNTCFIRNGINENLPKVVFKMCRGLVKYYNECYGEFINEHLNNELKNNQLQLTKAICPKDALNMNITEVFSNGIVNTNITDVLEIVDTNYGKINVFLYTAFLIFVCCILISSIAFIIFSWSKKNENNQSDEIELISTNPESIIM</sequence>
<dbReference type="GeneID" id="90541424"/>
<accession>A0AAX4JCF9</accession>
<feature type="transmembrane region" description="Helical" evidence="1">
    <location>
        <begin position="253"/>
        <end position="276"/>
    </location>
</feature>
<keyword evidence="1" id="KW-0812">Transmembrane</keyword>
<name>A0AAX4JCF9_9MICR</name>